<organism evidence="1 2">
    <name type="scientific">Variovorax paradoxus</name>
    <dbReference type="NCBI Taxonomy" id="34073"/>
    <lineage>
        <taxon>Bacteria</taxon>
        <taxon>Pseudomonadati</taxon>
        <taxon>Pseudomonadota</taxon>
        <taxon>Betaproteobacteria</taxon>
        <taxon>Burkholderiales</taxon>
        <taxon>Comamonadaceae</taxon>
        <taxon>Variovorax</taxon>
    </lineage>
</organism>
<evidence type="ECO:0000313" key="2">
    <source>
        <dbReference type="Proteomes" id="UP000249135"/>
    </source>
</evidence>
<dbReference type="InterPro" id="IPR022037">
    <property type="entry name" value="DUF3606"/>
</dbReference>
<dbReference type="Pfam" id="PF12244">
    <property type="entry name" value="DUF3606"/>
    <property type="match status" value="1"/>
</dbReference>
<reference evidence="1 2" key="1">
    <citation type="submission" date="2017-08" db="EMBL/GenBank/DDBJ databases">
        <title>Infants hospitalized years apart are colonized by the same room-sourced microbial strains.</title>
        <authorList>
            <person name="Brooks B."/>
            <person name="Olm M.R."/>
            <person name="Firek B.A."/>
            <person name="Baker R."/>
            <person name="Thomas B.C."/>
            <person name="Morowitz M.J."/>
            <person name="Banfield J.F."/>
        </authorList>
    </citation>
    <scope>NUCLEOTIDE SEQUENCE [LARGE SCALE GENOMIC DNA]</scope>
    <source>
        <strain evidence="1">S2_005_003_R2_41</strain>
    </source>
</reference>
<comment type="caution">
    <text evidence="1">The sequence shown here is derived from an EMBL/GenBank/DDBJ whole genome shotgun (WGS) entry which is preliminary data.</text>
</comment>
<protein>
    <submittedName>
        <fullName evidence="1">DUF3606 domain-containing protein</fullName>
    </submittedName>
</protein>
<evidence type="ECO:0000313" key="1">
    <source>
        <dbReference type="EMBL" id="PZQ76520.1"/>
    </source>
</evidence>
<sequence>MSDDPKKTGLDRKLIALDEPHEVRSWTESLGVTADELREAVKAVGNSAEAVRAYLKKK</sequence>
<dbReference type="Proteomes" id="UP000249135">
    <property type="component" value="Unassembled WGS sequence"/>
</dbReference>
<gene>
    <name evidence="1" type="ORF">DI563_06855</name>
</gene>
<dbReference type="AlphaFoldDB" id="A0A2W5SNW7"/>
<accession>A0A2W5SNW7</accession>
<proteinExistence type="predicted"/>
<dbReference type="EMBL" id="QFPP01000050">
    <property type="protein sequence ID" value="PZQ76520.1"/>
    <property type="molecule type" value="Genomic_DNA"/>
</dbReference>
<name>A0A2W5SNW7_VARPD</name>